<evidence type="ECO:0000313" key="3">
    <source>
        <dbReference type="Proteomes" id="UP001151760"/>
    </source>
</evidence>
<dbReference type="Pfam" id="PF14372">
    <property type="entry name" value="hAT-like_RNase-H"/>
    <property type="match status" value="1"/>
</dbReference>
<evidence type="ECO:0000313" key="2">
    <source>
        <dbReference type="EMBL" id="GJU06043.1"/>
    </source>
</evidence>
<comment type="caution">
    <text evidence="2">The sequence shown here is derived from an EMBL/GenBank/DDBJ whole genome shotgun (WGS) entry which is preliminary data.</text>
</comment>
<keyword evidence="3" id="KW-1185">Reference proteome</keyword>
<sequence>MSREKMAITIIKHNYPFSYVENEATRHLQKFLHRDAIPICKNSARAHLLNFIVQAGLKVIEGSIEKVQEMVNDYCKVLCFAVIMDPRYKDGIIDYNLFKLEMADEVRQQKVDAKIDSLYELYGDYEFNIEQCNDSFRS</sequence>
<name>A0ABQ5J388_9ASTR</name>
<proteinExistence type="predicted"/>
<dbReference type="EMBL" id="BQNB010021402">
    <property type="protein sequence ID" value="GJU06043.1"/>
    <property type="molecule type" value="Genomic_DNA"/>
</dbReference>
<accession>A0ABQ5J388</accession>
<gene>
    <name evidence="2" type="ORF">Tco_1122473</name>
</gene>
<organism evidence="2 3">
    <name type="scientific">Tanacetum coccineum</name>
    <dbReference type="NCBI Taxonomy" id="301880"/>
    <lineage>
        <taxon>Eukaryota</taxon>
        <taxon>Viridiplantae</taxon>
        <taxon>Streptophyta</taxon>
        <taxon>Embryophyta</taxon>
        <taxon>Tracheophyta</taxon>
        <taxon>Spermatophyta</taxon>
        <taxon>Magnoliopsida</taxon>
        <taxon>eudicotyledons</taxon>
        <taxon>Gunneridae</taxon>
        <taxon>Pentapetalae</taxon>
        <taxon>asterids</taxon>
        <taxon>campanulids</taxon>
        <taxon>Asterales</taxon>
        <taxon>Asteraceae</taxon>
        <taxon>Asteroideae</taxon>
        <taxon>Anthemideae</taxon>
        <taxon>Anthemidinae</taxon>
        <taxon>Tanacetum</taxon>
    </lineage>
</organism>
<reference evidence="2" key="2">
    <citation type="submission" date="2022-01" db="EMBL/GenBank/DDBJ databases">
        <authorList>
            <person name="Yamashiro T."/>
            <person name="Shiraishi A."/>
            <person name="Satake H."/>
            <person name="Nakayama K."/>
        </authorList>
    </citation>
    <scope>NUCLEOTIDE SEQUENCE</scope>
</reference>
<dbReference type="Proteomes" id="UP001151760">
    <property type="component" value="Unassembled WGS sequence"/>
</dbReference>
<protein>
    <submittedName>
        <fullName evidence="2">Zinc finger BED domain-containing protein RICESLEEPER 2-like protein</fullName>
    </submittedName>
</protein>
<evidence type="ECO:0000259" key="1">
    <source>
        <dbReference type="Pfam" id="PF14372"/>
    </source>
</evidence>
<feature type="domain" description="hAT-like transposase RNase-H fold" evidence="1">
    <location>
        <begin position="64"/>
        <end position="122"/>
    </location>
</feature>
<dbReference type="InterPro" id="IPR025525">
    <property type="entry name" value="hAT-like_transposase_RNase-H"/>
</dbReference>
<reference evidence="2" key="1">
    <citation type="journal article" date="2022" name="Int. J. Mol. Sci.">
        <title>Draft Genome of Tanacetum Coccineum: Genomic Comparison of Closely Related Tanacetum-Family Plants.</title>
        <authorList>
            <person name="Yamashiro T."/>
            <person name="Shiraishi A."/>
            <person name="Nakayama K."/>
            <person name="Satake H."/>
        </authorList>
    </citation>
    <scope>NUCLEOTIDE SEQUENCE</scope>
</reference>